<dbReference type="AlphaFoldDB" id="A0A6J8E0R0"/>
<feature type="chain" id="PRO_5027111071" evidence="4">
    <location>
        <begin position="25"/>
        <end position="151"/>
    </location>
</feature>
<keyword evidence="3" id="KW-0964">Secreted</keyword>
<evidence type="ECO:0000256" key="4">
    <source>
        <dbReference type="SAM" id="SignalP"/>
    </source>
</evidence>
<evidence type="ECO:0000256" key="2">
    <source>
        <dbReference type="ARBA" id="ARBA00006370"/>
    </source>
</evidence>
<dbReference type="Proteomes" id="UP000507470">
    <property type="component" value="Unassembled WGS sequence"/>
</dbReference>
<evidence type="ECO:0000256" key="1">
    <source>
        <dbReference type="ARBA" id="ARBA00004613"/>
    </source>
</evidence>
<keyword evidence="4" id="KW-0732">Signal</keyword>
<evidence type="ECO:0000313" key="6">
    <source>
        <dbReference type="EMBL" id="CAC5413155.1"/>
    </source>
</evidence>
<gene>
    <name evidence="6" type="ORF">MCOR_46086</name>
</gene>
<dbReference type="SUPFAM" id="SSF81296">
    <property type="entry name" value="E set domains"/>
    <property type="match status" value="1"/>
</dbReference>
<sequence length="151" mass="16469">MASILRVFLHIWSILAQFIFGAVGTEFKDCGSSAAVISTFEVSDCPKGPCLFKRNTNVTLTVQLTPNENIKSATTNIYGYIGSIKTPFVLNKDACVNSITCPIAKGVLTTFTDTIYVESAYPKMRLVADLEVKTDDGKLLICTEFPAEITD</sequence>
<dbReference type="GO" id="GO:0005576">
    <property type="term" value="C:extracellular region"/>
    <property type="evidence" value="ECO:0007669"/>
    <property type="project" value="UniProtKB-SubCell"/>
</dbReference>
<accession>A0A6J8E0R0</accession>
<dbReference type="GO" id="GO:0015918">
    <property type="term" value="P:sterol transport"/>
    <property type="evidence" value="ECO:0007669"/>
    <property type="project" value="InterPro"/>
</dbReference>
<dbReference type="Pfam" id="PF02221">
    <property type="entry name" value="E1_DerP2_DerF2"/>
    <property type="match status" value="1"/>
</dbReference>
<evidence type="ECO:0000256" key="3">
    <source>
        <dbReference type="ARBA" id="ARBA00022525"/>
    </source>
</evidence>
<dbReference type="OrthoDB" id="6489092at2759"/>
<organism evidence="6 7">
    <name type="scientific">Mytilus coruscus</name>
    <name type="common">Sea mussel</name>
    <dbReference type="NCBI Taxonomy" id="42192"/>
    <lineage>
        <taxon>Eukaryota</taxon>
        <taxon>Metazoa</taxon>
        <taxon>Spiralia</taxon>
        <taxon>Lophotrochozoa</taxon>
        <taxon>Mollusca</taxon>
        <taxon>Bivalvia</taxon>
        <taxon>Autobranchia</taxon>
        <taxon>Pteriomorphia</taxon>
        <taxon>Mytilida</taxon>
        <taxon>Mytiloidea</taxon>
        <taxon>Mytilidae</taxon>
        <taxon>Mytilinae</taxon>
        <taxon>Mytilus</taxon>
    </lineage>
</organism>
<feature type="signal peptide" evidence="4">
    <location>
        <begin position="1"/>
        <end position="24"/>
    </location>
</feature>
<dbReference type="GO" id="GO:0032934">
    <property type="term" value="F:sterol binding"/>
    <property type="evidence" value="ECO:0007669"/>
    <property type="project" value="InterPro"/>
</dbReference>
<evidence type="ECO:0000313" key="7">
    <source>
        <dbReference type="Proteomes" id="UP000507470"/>
    </source>
</evidence>
<comment type="similarity">
    <text evidence="2">Belongs to the NPC2 family.</text>
</comment>
<dbReference type="PANTHER" id="PTHR11306">
    <property type="entry name" value="NIEMANN PICK TYPE C2 PROTEIN NPC2-RELATED"/>
    <property type="match status" value="1"/>
</dbReference>
<dbReference type="PANTHER" id="PTHR11306:SF68">
    <property type="entry name" value="NPC INTRACELLULAR CHOLESTEROL TRANSPORTER 2"/>
    <property type="match status" value="1"/>
</dbReference>
<evidence type="ECO:0000259" key="5">
    <source>
        <dbReference type="SMART" id="SM00737"/>
    </source>
</evidence>
<dbReference type="Gene3D" id="2.60.40.770">
    <property type="match status" value="1"/>
</dbReference>
<dbReference type="InterPro" id="IPR014756">
    <property type="entry name" value="Ig_E-set"/>
</dbReference>
<feature type="domain" description="MD-2-related lipid-recognition" evidence="5">
    <location>
        <begin position="27"/>
        <end position="147"/>
    </location>
</feature>
<dbReference type="EMBL" id="CACVKT020008128">
    <property type="protein sequence ID" value="CAC5413155.1"/>
    <property type="molecule type" value="Genomic_DNA"/>
</dbReference>
<keyword evidence="7" id="KW-1185">Reference proteome</keyword>
<dbReference type="InterPro" id="IPR003172">
    <property type="entry name" value="ML_dom"/>
</dbReference>
<name>A0A6J8E0R0_MYTCO</name>
<protein>
    <submittedName>
        <fullName evidence="6">NPC2</fullName>
    </submittedName>
</protein>
<proteinExistence type="inferred from homology"/>
<dbReference type="FunFam" id="2.60.40.770:FF:000001">
    <property type="entry name" value="NPC intracellular cholesterol transporter 2"/>
    <property type="match status" value="1"/>
</dbReference>
<comment type="subcellular location">
    <subcellularLocation>
        <location evidence="1">Secreted</location>
    </subcellularLocation>
</comment>
<dbReference type="SMART" id="SM00737">
    <property type="entry name" value="ML"/>
    <property type="match status" value="1"/>
</dbReference>
<reference evidence="6 7" key="1">
    <citation type="submission" date="2020-06" db="EMBL/GenBank/DDBJ databases">
        <authorList>
            <person name="Li R."/>
            <person name="Bekaert M."/>
        </authorList>
    </citation>
    <scope>NUCLEOTIDE SEQUENCE [LARGE SCALE GENOMIC DNA]</scope>
    <source>
        <strain evidence="7">wild</strain>
    </source>
</reference>
<dbReference type="InterPro" id="IPR039670">
    <property type="entry name" value="NPC2-like"/>
</dbReference>